<evidence type="ECO:0000256" key="2">
    <source>
        <dbReference type="ARBA" id="ARBA00023172"/>
    </source>
</evidence>
<evidence type="ECO:0000256" key="1">
    <source>
        <dbReference type="ARBA" id="ARBA00023125"/>
    </source>
</evidence>
<dbReference type="InterPro" id="IPR050090">
    <property type="entry name" value="Tyrosine_recombinase_XerCD"/>
</dbReference>
<dbReference type="SUPFAM" id="SSF56349">
    <property type="entry name" value="DNA breaking-rejoining enzymes"/>
    <property type="match status" value="1"/>
</dbReference>
<dbReference type="EMBL" id="UINC01084553">
    <property type="protein sequence ID" value="SVC31305.1"/>
    <property type="molecule type" value="Genomic_DNA"/>
</dbReference>
<organism evidence="5">
    <name type="scientific">marine metagenome</name>
    <dbReference type="NCBI Taxonomy" id="408172"/>
    <lineage>
        <taxon>unclassified sequences</taxon>
        <taxon>metagenomes</taxon>
        <taxon>ecological metagenomes</taxon>
    </lineage>
</organism>
<dbReference type="GO" id="GO:0015074">
    <property type="term" value="P:DNA integration"/>
    <property type="evidence" value="ECO:0007669"/>
    <property type="project" value="InterPro"/>
</dbReference>
<dbReference type="InterPro" id="IPR011010">
    <property type="entry name" value="DNA_brk_join_enz"/>
</dbReference>
<dbReference type="Gene3D" id="1.10.150.130">
    <property type="match status" value="1"/>
</dbReference>
<dbReference type="PANTHER" id="PTHR30349:SF41">
    <property type="entry name" value="INTEGRASE_RECOMBINASE PROTEIN MJ0367-RELATED"/>
    <property type="match status" value="1"/>
</dbReference>
<gene>
    <name evidence="5" type="ORF">METZ01_LOCUS284159</name>
</gene>
<reference evidence="5" key="1">
    <citation type="submission" date="2018-05" db="EMBL/GenBank/DDBJ databases">
        <authorList>
            <person name="Lanie J.A."/>
            <person name="Ng W.-L."/>
            <person name="Kazmierczak K.M."/>
            <person name="Andrzejewski T.M."/>
            <person name="Davidsen T.M."/>
            <person name="Wayne K.J."/>
            <person name="Tettelin H."/>
            <person name="Glass J.I."/>
            <person name="Rusch D."/>
            <person name="Podicherti R."/>
            <person name="Tsui H.-C.T."/>
            <person name="Winkler M.E."/>
        </authorList>
    </citation>
    <scope>NUCLEOTIDE SEQUENCE</scope>
</reference>
<evidence type="ECO:0000259" key="3">
    <source>
        <dbReference type="PROSITE" id="PS51898"/>
    </source>
</evidence>
<dbReference type="AlphaFoldDB" id="A0A382L673"/>
<protein>
    <recommendedName>
        <fullName evidence="6">Tyr recombinase domain-containing protein</fullName>
    </recommendedName>
</protein>
<accession>A0A382L673</accession>
<dbReference type="InterPro" id="IPR013762">
    <property type="entry name" value="Integrase-like_cat_sf"/>
</dbReference>
<feature type="domain" description="Core-binding (CB)" evidence="4">
    <location>
        <begin position="75"/>
        <end position="158"/>
    </location>
</feature>
<dbReference type="CDD" id="cd00397">
    <property type="entry name" value="DNA_BRE_C"/>
    <property type="match status" value="1"/>
</dbReference>
<feature type="domain" description="Tyr recombinase" evidence="3">
    <location>
        <begin position="173"/>
        <end position="344"/>
    </location>
</feature>
<keyword evidence="2" id="KW-0233">DNA recombination</keyword>
<dbReference type="PANTHER" id="PTHR30349">
    <property type="entry name" value="PHAGE INTEGRASE-RELATED"/>
    <property type="match status" value="1"/>
</dbReference>
<dbReference type="InterPro" id="IPR010998">
    <property type="entry name" value="Integrase_recombinase_N"/>
</dbReference>
<dbReference type="Gene3D" id="1.10.443.10">
    <property type="entry name" value="Intergrase catalytic core"/>
    <property type="match status" value="1"/>
</dbReference>
<evidence type="ECO:0000259" key="4">
    <source>
        <dbReference type="PROSITE" id="PS51900"/>
    </source>
</evidence>
<keyword evidence="1" id="KW-0238">DNA-binding</keyword>
<dbReference type="InterPro" id="IPR002104">
    <property type="entry name" value="Integrase_catalytic"/>
</dbReference>
<dbReference type="PROSITE" id="PS51898">
    <property type="entry name" value="TYR_RECOMBINASE"/>
    <property type="match status" value="1"/>
</dbReference>
<dbReference type="Pfam" id="PF00589">
    <property type="entry name" value="Phage_integrase"/>
    <property type="match status" value="1"/>
</dbReference>
<sequence length="377" mass="44370">MATLRKRREMWYARVRWYDVDNREVEKQVPLRTQSKTTARIRLDDVNKEEPNIKAGLKFNFPWLNDGQITSVRQFAVRDAISKWLRDRRSNGIRPSTINRNQYSMASFMSITGQKRPLCSVTTKVIDTYRNVCIDKGMKPDGININLRSLKTFFRWCHRRDYISKVPHIDMVSKPRSMPLYIPDRIFAELMRLDWLDDRYKTAFIFYRETGCRASEPFIGELDGNWLLISADKTKQRADKELRLNDKCLRLCNQMRDQSEKYKGTVTSWTQNLSKTFLKAMRDKKVDGKDTKYHLHCLRHTFAVRRYLQTRDIYLVKQEMGHASVTTTEIYAQFSLRRLEMDFPSLADNPKMSKIEERGHIIGGHTPPLPIGRAVAS</sequence>
<proteinExistence type="predicted"/>
<evidence type="ECO:0008006" key="6">
    <source>
        <dbReference type="Google" id="ProtNLM"/>
    </source>
</evidence>
<dbReference type="InterPro" id="IPR044068">
    <property type="entry name" value="CB"/>
</dbReference>
<evidence type="ECO:0000313" key="5">
    <source>
        <dbReference type="EMBL" id="SVC31305.1"/>
    </source>
</evidence>
<name>A0A382L673_9ZZZZ</name>
<dbReference type="GO" id="GO:0006310">
    <property type="term" value="P:DNA recombination"/>
    <property type="evidence" value="ECO:0007669"/>
    <property type="project" value="UniProtKB-KW"/>
</dbReference>
<dbReference type="PROSITE" id="PS51900">
    <property type="entry name" value="CB"/>
    <property type="match status" value="1"/>
</dbReference>
<dbReference type="GO" id="GO:0003677">
    <property type="term" value="F:DNA binding"/>
    <property type="evidence" value="ECO:0007669"/>
    <property type="project" value="UniProtKB-KW"/>
</dbReference>